<evidence type="ECO:0008006" key="3">
    <source>
        <dbReference type="Google" id="ProtNLM"/>
    </source>
</evidence>
<proteinExistence type="predicted"/>
<sequence length="83" mass="9122">MPTRASHLPHYVERTALQKLRDTPGLLAPHLMPAGPKTLSKMVEKTWIALQAGSPVRYCITPEGEAALKAKIPMPRSAQTHAR</sequence>
<dbReference type="Proteomes" id="UP000076574">
    <property type="component" value="Unassembled WGS sequence"/>
</dbReference>
<dbReference type="AlphaFoldDB" id="A0A165RUB8"/>
<dbReference type="OrthoDB" id="8245640at2"/>
<reference evidence="1 2" key="1">
    <citation type="submission" date="2016-03" db="EMBL/GenBank/DDBJ databases">
        <title>Microsymbionts genomes from the relict species Vavilovia formosa (Stev.) Fed.</title>
        <authorList>
            <person name="Kopat V."/>
            <person name="Chirak E."/>
            <person name="Kimeklis A."/>
            <person name="Andronov E."/>
        </authorList>
    </citation>
    <scope>NUCLEOTIDE SEQUENCE [LARGE SCALE GENOMIC DNA]</scope>
    <source>
        <strain evidence="1 2">Vaf07</strain>
    </source>
</reference>
<accession>A0A165RUB8</accession>
<dbReference type="RefSeq" id="WP_068733202.1">
    <property type="nucleotide sequence ID" value="NZ_LVYV01000012.1"/>
</dbReference>
<comment type="caution">
    <text evidence="1">The sequence shown here is derived from an EMBL/GenBank/DDBJ whole genome shotgun (WGS) entry which is preliminary data.</text>
</comment>
<dbReference type="EMBL" id="LVYV01000012">
    <property type="protein sequence ID" value="KZD23126.1"/>
    <property type="molecule type" value="Genomic_DNA"/>
</dbReference>
<name>A0A165RUB8_9BRAD</name>
<evidence type="ECO:0000313" key="1">
    <source>
        <dbReference type="EMBL" id="KZD23126.1"/>
    </source>
</evidence>
<gene>
    <name evidence="1" type="ORF">A4A58_06960</name>
</gene>
<keyword evidence="2" id="KW-1185">Reference proteome</keyword>
<evidence type="ECO:0000313" key="2">
    <source>
        <dbReference type="Proteomes" id="UP000076574"/>
    </source>
</evidence>
<protein>
    <recommendedName>
        <fullName evidence="3">Winged helix-turn-helix transcriptional regulator</fullName>
    </recommendedName>
</protein>
<organism evidence="1 2">
    <name type="scientific">Tardiphaga robiniae</name>
    <dbReference type="NCBI Taxonomy" id="943830"/>
    <lineage>
        <taxon>Bacteria</taxon>
        <taxon>Pseudomonadati</taxon>
        <taxon>Pseudomonadota</taxon>
        <taxon>Alphaproteobacteria</taxon>
        <taxon>Hyphomicrobiales</taxon>
        <taxon>Nitrobacteraceae</taxon>
        <taxon>Tardiphaga</taxon>
    </lineage>
</organism>